<gene>
    <name evidence="2" type="ORF">EZJ44_04175</name>
</gene>
<name>A0A4Q9V1N7_9ACTO</name>
<evidence type="ECO:0000313" key="3">
    <source>
        <dbReference type="Proteomes" id="UP000293036"/>
    </source>
</evidence>
<evidence type="ECO:0000256" key="1">
    <source>
        <dbReference type="SAM" id="Phobius"/>
    </source>
</evidence>
<keyword evidence="3" id="KW-1185">Reference proteome</keyword>
<reference evidence="2 3" key="1">
    <citation type="submission" date="2019-02" db="EMBL/GenBank/DDBJ databases">
        <title>Arcanobacterium bovis sp. nov., isolated from the milk of a cow with mastitis.</title>
        <authorList>
            <person name="Sammra O."/>
            <person name="Foster G."/>
            <person name="Hassan A."/>
            <person name="Alssahen M."/>
            <person name="Laemmler C."/>
            <person name="Borowiak M."/>
            <person name="Malorny B."/>
            <person name="Abdulmawjood A."/>
        </authorList>
    </citation>
    <scope>NUCLEOTIDE SEQUENCE [LARGE SCALE GENOMIC DNA]</scope>
    <source>
        <strain evidence="2 3">C605018/01/1</strain>
    </source>
</reference>
<evidence type="ECO:0000313" key="2">
    <source>
        <dbReference type="EMBL" id="TBW22041.1"/>
    </source>
</evidence>
<dbReference type="EMBL" id="SJDT01000003">
    <property type="protein sequence ID" value="TBW22041.1"/>
    <property type="molecule type" value="Genomic_DNA"/>
</dbReference>
<organism evidence="2 3">
    <name type="scientific">Arcanobacterium bovis</name>
    <dbReference type="NCBI Taxonomy" id="2529275"/>
    <lineage>
        <taxon>Bacteria</taxon>
        <taxon>Bacillati</taxon>
        <taxon>Actinomycetota</taxon>
        <taxon>Actinomycetes</taxon>
        <taxon>Actinomycetales</taxon>
        <taxon>Actinomycetaceae</taxon>
        <taxon>Arcanobacterium</taxon>
    </lineage>
</organism>
<sequence>MFTLYSIVDVPLLTQVHFDPAVLVAESGADRIGSLYSAQVMEMDILNDVENLEESAGVAIGQELKYAIARRVLLWVAVVETERVERLQAVFGHDIVRVAGDAVAVPEHLRHRFPHATLLTPVVVSPSKFLKKLLNGTESEREWVRNHLEGIDSKGIASEHFTLLRSSGVSIVERSLLFRMFRSPKFIAYLVVFIYSSLRALPVVFVPHFHGSVWVLWSLDVFTAVPYTWALIEMFAGRTWLRRFAGLVVALATFVAPYLYFWANGKHYPPIVNAIVIGFIVAAILIEVYRWGRDKAVAKIVSEG</sequence>
<feature type="transmembrane region" description="Helical" evidence="1">
    <location>
        <begin position="186"/>
        <end position="206"/>
    </location>
</feature>
<dbReference type="RefSeq" id="WP_131280530.1">
    <property type="nucleotide sequence ID" value="NZ_JBHSLR010000009.1"/>
</dbReference>
<dbReference type="OrthoDB" id="3726490at2"/>
<feature type="transmembrane region" description="Helical" evidence="1">
    <location>
        <begin position="212"/>
        <end position="232"/>
    </location>
</feature>
<protein>
    <submittedName>
        <fullName evidence="2">Uncharacterized protein</fullName>
    </submittedName>
</protein>
<accession>A0A4Q9V1N7</accession>
<feature type="transmembrane region" description="Helical" evidence="1">
    <location>
        <begin position="268"/>
        <end position="289"/>
    </location>
</feature>
<dbReference type="Proteomes" id="UP000293036">
    <property type="component" value="Unassembled WGS sequence"/>
</dbReference>
<proteinExistence type="predicted"/>
<comment type="caution">
    <text evidence="2">The sequence shown here is derived from an EMBL/GenBank/DDBJ whole genome shotgun (WGS) entry which is preliminary data.</text>
</comment>
<feature type="transmembrane region" description="Helical" evidence="1">
    <location>
        <begin position="244"/>
        <end position="262"/>
    </location>
</feature>
<keyword evidence="1" id="KW-0812">Transmembrane</keyword>
<keyword evidence="1" id="KW-1133">Transmembrane helix</keyword>
<dbReference type="AlphaFoldDB" id="A0A4Q9V1N7"/>
<keyword evidence="1" id="KW-0472">Membrane</keyword>